<protein>
    <submittedName>
        <fullName evidence="1">Uncharacterized protein</fullName>
    </submittedName>
</protein>
<gene>
    <name evidence="1" type="ORF">GA0070610_0886</name>
</gene>
<sequence length="91" mass="9796">MSTYLSSAVRDQLRAAQAQLDQHTPSSADGRCATCGEEGPCPQRQAALRVFGRYRCLPRRWPGATRPESVGAPSSWSGWLAAAVEHVTPNG</sequence>
<dbReference type="EMBL" id="LT607733">
    <property type="protein sequence ID" value="SCG14677.1"/>
    <property type="molecule type" value="Genomic_DNA"/>
</dbReference>
<reference evidence="1 2" key="1">
    <citation type="submission" date="2016-06" db="EMBL/GenBank/DDBJ databases">
        <authorList>
            <person name="Kjaerup R.B."/>
            <person name="Dalgaard T.S."/>
            <person name="Juul-Madsen H.R."/>
        </authorList>
    </citation>
    <scope>NUCLEOTIDE SEQUENCE [LARGE SCALE GENOMIC DNA]</scope>
    <source>
        <strain evidence="1 2">DSM 43913</strain>
    </source>
</reference>
<name>A0A1C5G4I7_MICEH</name>
<accession>A0A1C5G4I7</accession>
<evidence type="ECO:0000313" key="1">
    <source>
        <dbReference type="EMBL" id="SCG14677.1"/>
    </source>
</evidence>
<proteinExistence type="predicted"/>
<evidence type="ECO:0000313" key="2">
    <source>
        <dbReference type="Proteomes" id="UP000198251"/>
    </source>
</evidence>
<dbReference type="Proteomes" id="UP000198251">
    <property type="component" value="Chromosome I"/>
</dbReference>
<organism evidence="1 2">
    <name type="scientific">Micromonospora echinofusca</name>
    <dbReference type="NCBI Taxonomy" id="47858"/>
    <lineage>
        <taxon>Bacteria</taxon>
        <taxon>Bacillati</taxon>
        <taxon>Actinomycetota</taxon>
        <taxon>Actinomycetes</taxon>
        <taxon>Micromonosporales</taxon>
        <taxon>Micromonosporaceae</taxon>
        <taxon>Micromonospora</taxon>
    </lineage>
</organism>
<keyword evidence="2" id="KW-1185">Reference proteome</keyword>
<dbReference type="AlphaFoldDB" id="A0A1C5G4I7"/>